<evidence type="ECO:0000313" key="6">
    <source>
        <dbReference type="EMBL" id="KZN52438.1"/>
    </source>
</evidence>
<dbReference type="InterPro" id="IPR036890">
    <property type="entry name" value="HATPase_C_sf"/>
</dbReference>
<dbReference type="InterPro" id="IPR003594">
    <property type="entry name" value="HATPase_dom"/>
</dbReference>
<comment type="caution">
    <text evidence="6">The sequence shown here is derived from an EMBL/GenBank/DDBJ whole genome shotgun (WGS) entry which is preliminary data.</text>
</comment>
<dbReference type="Pfam" id="PF02518">
    <property type="entry name" value="HATPase_c"/>
    <property type="match status" value="1"/>
</dbReference>
<dbReference type="EC" id="2.7.13.3" evidence="2"/>
<dbReference type="SMART" id="SM00387">
    <property type="entry name" value="HATPase_c"/>
    <property type="match status" value="1"/>
</dbReference>
<keyword evidence="4" id="KW-1133">Transmembrane helix</keyword>
<dbReference type="PROSITE" id="PS50109">
    <property type="entry name" value="HIS_KIN"/>
    <property type="match status" value="1"/>
</dbReference>
<dbReference type="OrthoDB" id="1931120at2"/>
<dbReference type="InterPro" id="IPR004358">
    <property type="entry name" value="Sig_transdc_His_kin-like_C"/>
</dbReference>
<accession>A0A167FKB9</accession>
<dbReference type="SUPFAM" id="SSF55874">
    <property type="entry name" value="ATPase domain of HSP90 chaperone/DNA topoisomerase II/histidine kinase"/>
    <property type="match status" value="1"/>
</dbReference>
<dbReference type="InterPro" id="IPR035965">
    <property type="entry name" value="PAS-like_dom_sf"/>
</dbReference>
<keyword evidence="4" id="KW-0472">Membrane</keyword>
<dbReference type="SUPFAM" id="SSF47384">
    <property type="entry name" value="Homodimeric domain of signal transducing histidine kinase"/>
    <property type="match status" value="1"/>
</dbReference>
<keyword evidence="3" id="KW-0597">Phosphoprotein</keyword>
<dbReference type="EMBL" id="AUXZ01000062">
    <property type="protein sequence ID" value="KZN52438.1"/>
    <property type="molecule type" value="Genomic_DNA"/>
</dbReference>
<dbReference type="InterPro" id="IPR005467">
    <property type="entry name" value="His_kinase_dom"/>
</dbReference>
<sequence length="449" mass="50585">MNTTFTSLAGKMAACCTVFIVLAVSIQAVFVFIGAPILVALPLSLLITLPFMFFCCEFIFQQHKMIIDTLTNGLKSLYDNDFSIRITEQTHSELGAAVHMYNKLTTQLKKQRQTLNQREILLDSIVQASPMGIVLVDPYKHIVYFNNESTQLLQSTQLDGMTLHQCCEKLPPQLQKSIIQALSGLISFEHNDVKQSYYLSFKTVTFNHQPHQLMIIKNVSVELGQEELHMWKDAIRLISHELNNSLAPISSLTSSAQNMLKNDKHLDLLPDILQTVDQRAQNLSEFIAQYARFARLPKPNFDYHAIKPLLDQVNALYSFKLLDSLPIEQAYFDSTQIEQVLINILKNAHQSGSDPEQIAVKVVKDYNRLRVAVVDRGSGISNGNLHQALLPFYSTKPDGSGIGLSLCNDIIHAHQGQLKLKNRMQGGLMVEFDIPLRDTRHHQGSSDTI</sequence>
<gene>
    <name evidence="6" type="ORF">N476_10235</name>
</gene>
<dbReference type="Gene3D" id="3.30.565.10">
    <property type="entry name" value="Histidine kinase-like ATPase, C-terminal domain"/>
    <property type="match status" value="1"/>
</dbReference>
<dbReference type="AlphaFoldDB" id="A0A167FKB9"/>
<evidence type="ECO:0000313" key="7">
    <source>
        <dbReference type="Proteomes" id="UP000076503"/>
    </source>
</evidence>
<dbReference type="Gene3D" id="3.30.450.20">
    <property type="entry name" value="PAS domain"/>
    <property type="match status" value="1"/>
</dbReference>
<evidence type="ECO:0000256" key="3">
    <source>
        <dbReference type="ARBA" id="ARBA00022553"/>
    </source>
</evidence>
<feature type="domain" description="Histidine kinase" evidence="5">
    <location>
        <begin position="237"/>
        <end position="438"/>
    </location>
</feature>
<reference evidence="6 7" key="1">
    <citation type="submission" date="2013-07" db="EMBL/GenBank/DDBJ databases">
        <title>Comparative Genomic and Metabolomic Analysis of Twelve Strains of Pseudoalteromonas luteoviolacea.</title>
        <authorList>
            <person name="Vynne N.G."/>
            <person name="Mansson M."/>
            <person name="Gram L."/>
        </authorList>
    </citation>
    <scope>NUCLEOTIDE SEQUENCE [LARGE SCALE GENOMIC DNA]</scope>
    <source>
        <strain evidence="6 7">H33</strain>
    </source>
</reference>
<organism evidence="6 7">
    <name type="scientific">Pseudoalteromonas luteoviolacea H33</name>
    <dbReference type="NCBI Taxonomy" id="1365251"/>
    <lineage>
        <taxon>Bacteria</taxon>
        <taxon>Pseudomonadati</taxon>
        <taxon>Pseudomonadota</taxon>
        <taxon>Gammaproteobacteria</taxon>
        <taxon>Alteromonadales</taxon>
        <taxon>Pseudoalteromonadaceae</taxon>
        <taxon>Pseudoalteromonas</taxon>
    </lineage>
</organism>
<evidence type="ECO:0000256" key="4">
    <source>
        <dbReference type="SAM" id="Phobius"/>
    </source>
</evidence>
<dbReference type="InterPro" id="IPR003661">
    <property type="entry name" value="HisK_dim/P_dom"/>
</dbReference>
<protein>
    <recommendedName>
        <fullName evidence="2">histidine kinase</fullName>
        <ecNumber evidence="2">2.7.13.3</ecNumber>
    </recommendedName>
</protein>
<dbReference type="GO" id="GO:0000155">
    <property type="term" value="F:phosphorelay sensor kinase activity"/>
    <property type="evidence" value="ECO:0007669"/>
    <property type="project" value="InterPro"/>
</dbReference>
<proteinExistence type="predicted"/>
<dbReference type="PANTHER" id="PTHR43065:SF51">
    <property type="entry name" value="HISTIDINE KINASE"/>
    <property type="match status" value="1"/>
</dbReference>
<evidence type="ECO:0000256" key="2">
    <source>
        <dbReference type="ARBA" id="ARBA00012438"/>
    </source>
</evidence>
<evidence type="ECO:0000259" key="5">
    <source>
        <dbReference type="PROSITE" id="PS50109"/>
    </source>
</evidence>
<dbReference type="InterPro" id="IPR036097">
    <property type="entry name" value="HisK_dim/P_sf"/>
</dbReference>
<dbReference type="PANTHER" id="PTHR43065">
    <property type="entry name" value="SENSOR HISTIDINE KINASE"/>
    <property type="match status" value="1"/>
</dbReference>
<feature type="transmembrane region" description="Helical" evidence="4">
    <location>
        <begin position="12"/>
        <end position="33"/>
    </location>
</feature>
<dbReference type="Gene3D" id="1.10.287.130">
    <property type="match status" value="1"/>
</dbReference>
<dbReference type="SUPFAM" id="SSF55785">
    <property type="entry name" value="PYP-like sensor domain (PAS domain)"/>
    <property type="match status" value="1"/>
</dbReference>
<dbReference type="PRINTS" id="PR00344">
    <property type="entry name" value="BCTRLSENSOR"/>
</dbReference>
<name>A0A167FKB9_9GAMM</name>
<dbReference type="RefSeq" id="WP_063360625.1">
    <property type="nucleotide sequence ID" value="NZ_AUXZ01000062.1"/>
</dbReference>
<dbReference type="PATRIC" id="fig|1365251.3.peg.974"/>
<feature type="transmembrane region" description="Helical" evidence="4">
    <location>
        <begin position="39"/>
        <end position="60"/>
    </location>
</feature>
<dbReference type="Proteomes" id="UP000076503">
    <property type="component" value="Unassembled WGS sequence"/>
</dbReference>
<evidence type="ECO:0000256" key="1">
    <source>
        <dbReference type="ARBA" id="ARBA00000085"/>
    </source>
</evidence>
<keyword evidence="4" id="KW-0812">Transmembrane</keyword>
<comment type="catalytic activity">
    <reaction evidence="1">
        <text>ATP + protein L-histidine = ADP + protein N-phospho-L-histidine.</text>
        <dbReference type="EC" id="2.7.13.3"/>
    </reaction>
</comment>
<dbReference type="CDD" id="cd00082">
    <property type="entry name" value="HisKA"/>
    <property type="match status" value="1"/>
</dbReference>